<feature type="transmembrane region" description="Helical" evidence="9">
    <location>
        <begin position="514"/>
        <end position="541"/>
    </location>
</feature>
<evidence type="ECO:0000256" key="1">
    <source>
        <dbReference type="ARBA" id="ARBA00004429"/>
    </source>
</evidence>
<dbReference type="AlphaFoldDB" id="A0A4R3YHF8"/>
<evidence type="ECO:0000256" key="9">
    <source>
        <dbReference type="SAM" id="Phobius"/>
    </source>
</evidence>
<evidence type="ECO:0000256" key="5">
    <source>
        <dbReference type="ARBA" id="ARBA00022840"/>
    </source>
</evidence>
<keyword evidence="6 9" id="KW-1133">Transmembrane helix</keyword>
<dbReference type="GeneID" id="98916595"/>
<name>A0A4R3YHF8_9FIRM</name>
<gene>
    <name evidence="11" type="ORF">EDD60_12914</name>
</gene>
<evidence type="ECO:0000256" key="2">
    <source>
        <dbReference type="ARBA" id="ARBA00022475"/>
    </source>
</evidence>
<protein>
    <submittedName>
        <fullName evidence="11">ABC-type lipoprotein export system ATPase subunit</fullName>
    </submittedName>
</protein>
<proteinExistence type="inferred from homology"/>
<dbReference type="InterPro" id="IPR003838">
    <property type="entry name" value="ABC3_permease_C"/>
</dbReference>
<dbReference type="Pfam" id="PF00005">
    <property type="entry name" value="ABC_tran"/>
    <property type="match status" value="1"/>
</dbReference>
<keyword evidence="2" id="KW-1003">Cell membrane</keyword>
<dbReference type="SMART" id="SM00382">
    <property type="entry name" value="AAA"/>
    <property type="match status" value="1"/>
</dbReference>
<feature type="transmembrane region" description="Helical" evidence="9">
    <location>
        <begin position="547"/>
        <end position="567"/>
    </location>
</feature>
<comment type="similarity">
    <text evidence="8">Belongs to the ABC transporter superfamily. Macrolide exporter (TC 3.A.1.122) family.</text>
</comment>
<dbReference type="GO" id="GO:0016887">
    <property type="term" value="F:ATP hydrolysis activity"/>
    <property type="evidence" value="ECO:0007669"/>
    <property type="project" value="InterPro"/>
</dbReference>
<dbReference type="SUPFAM" id="SSF52540">
    <property type="entry name" value="P-loop containing nucleoside triphosphate hydrolases"/>
    <property type="match status" value="1"/>
</dbReference>
<dbReference type="RefSeq" id="WP_066448822.1">
    <property type="nucleotide sequence ID" value="NZ_JANKBF010000024.1"/>
</dbReference>
<feature type="transmembrane region" description="Helical" evidence="9">
    <location>
        <begin position="474"/>
        <end position="493"/>
    </location>
</feature>
<keyword evidence="5" id="KW-0067">ATP-binding</keyword>
<dbReference type="InterPro" id="IPR003593">
    <property type="entry name" value="AAA+_ATPase"/>
</dbReference>
<dbReference type="Gene3D" id="3.40.50.300">
    <property type="entry name" value="P-loop containing nucleotide triphosphate hydrolases"/>
    <property type="match status" value="1"/>
</dbReference>
<dbReference type="InterPro" id="IPR017871">
    <property type="entry name" value="ABC_transporter-like_CS"/>
</dbReference>
<accession>A0A4R3YHF8</accession>
<evidence type="ECO:0000256" key="7">
    <source>
        <dbReference type="ARBA" id="ARBA00023136"/>
    </source>
</evidence>
<dbReference type="PANTHER" id="PTHR42798:SF7">
    <property type="entry name" value="ALPHA-D-RIBOSE 1-METHYLPHOSPHONATE 5-TRIPHOSPHATE SYNTHASE SUBUNIT PHNL"/>
    <property type="match status" value="1"/>
</dbReference>
<comment type="subcellular location">
    <subcellularLocation>
        <location evidence="1">Cell inner membrane</location>
        <topology evidence="1">Multi-pass membrane protein</topology>
    </subcellularLocation>
</comment>
<feature type="domain" description="ABC transporter" evidence="10">
    <location>
        <begin position="2"/>
        <end position="233"/>
    </location>
</feature>
<evidence type="ECO:0000256" key="4">
    <source>
        <dbReference type="ARBA" id="ARBA00022741"/>
    </source>
</evidence>
<reference evidence="11 12" key="1">
    <citation type="submission" date="2019-03" db="EMBL/GenBank/DDBJ databases">
        <title>Genomic Encyclopedia of Type Strains, Phase IV (KMG-IV): sequencing the most valuable type-strain genomes for metagenomic binning, comparative biology and taxonomic classification.</title>
        <authorList>
            <person name="Goeker M."/>
        </authorList>
    </citation>
    <scope>NUCLEOTIDE SEQUENCE [LARGE SCALE GENOMIC DNA]</scope>
    <source>
        <strain evidence="11 12">DSM 29487</strain>
    </source>
</reference>
<feature type="transmembrane region" description="Helical" evidence="9">
    <location>
        <begin position="255"/>
        <end position="274"/>
    </location>
</feature>
<sequence>MIRLEDINIVFDRPLFVHQNIEIKDHCLTLIAGESGCGKTTLLYQIGLINYSEKNAKYWINDIDITSFSMHKKTLFRRYNIAFVFQNYMLYEHFNVYENLCYYAALSNKSLNEEDAREYLNKVHLDVLLDKALYTLSGGQKQRLAIACALIKDAPILILDEPTSALDEKNAISIFQVLKEISQEKTVIVTSHNQIAYDYCDEIIEIKDGNIHKIKESHAKNQESVIHQKNSSHISWQTYRFYMKRQFHFSRKMKYLLILAHLVILLFCFGTVYLTDQSIQDNLNMISSKDPGWMYVEGIKKDELSSNTIMSSYPFYDVSLFILNDSYPVIPYYPEENIASKIWFRMDVTDNDGFYFSNSLYTSIKYLVAPTNEMSFLNISNGKEVSLFYKGILLQGVASELIDSKKFIYMPQELIENQLNPQQVNGYVVFCNSYQNYVQTKETLEKSAYKVITYHQFDSIAKYVERLHDIQQNLIIGILVLGCIILMIMYRSYIQSREKELSLLKCMGLTTLNISALVCFELILMNIIGLFIVFILTNLFIQDFYQYIFLVETAILLVNILLIVFMIKRIKPVKVFRN</sequence>
<dbReference type="InterPro" id="IPR027417">
    <property type="entry name" value="P-loop_NTPase"/>
</dbReference>
<keyword evidence="11" id="KW-0449">Lipoprotein</keyword>
<dbReference type="PANTHER" id="PTHR42798">
    <property type="entry name" value="LIPOPROTEIN-RELEASING SYSTEM ATP-BINDING PROTEIN LOLD"/>
    <property type="match status" value="1"/>
</dbReference>
<evidence type="ECO:0000256" key="6">
    <source>
        <dbReference type="ARBA" id="ARBA00022989"/>
    </source>
</evidence>
<keyword evidence="7 9" id="KW-0472">Membrane</keyword>
<dbReference type="PROSITE" id="PS50893">
    <property type="entry name" value="ABC_TRANSPORTER_2"/>
    <property type="match status" value="1"/>
</dbReference>
<comment type="caution">
    <text evidence="11">The sequence shown here is derived from an EMBL/GenBank/DDBJ whole genome shotgun (WGS) entry which is preliminary data.</text>
</comment>
<dbReference type="GO" id="GO:0005886">
    <property type="term" value="C:plasma membrane"/>
    <property type="evidence" value="ECO:0007669"/>
    <property type="project" value="UniProtKB-SubCell"/>
</dbReference>
<evidence type="ECO:0000259" key="10">
    <source>
        <dbReference type="PROSITE" id="PS50893"/>
    </source>
</evidence>
<dbReference type="InterPro" id="IPR003439">
    <property type="entry name" value="ABC_transporter-like_ATP-bd"/>
</dbReference>
<dbReference type="GO" id="GO:0005524">
    <property type="term" value="F:ATP binding"/>
    <property type="evidence" value="ECO:0007669"/>
    <property type="project" value="UniProtKB-KW"/>
</dbReference>
<dbReference type="Proteomes" id="UP000295515">
    <property type="component" value="Unassembled WGS sequence"/>
</dbReference>
<keyword evidence="4" id="KW-0547">Nucleotide-binding</keyword>
<dbReference type="Pfam" id="PF02687">
    <property type="entry name" value="FtsX"/>
    <property type="match status" value="1"/>
</dbReference>
<evidence type="ECO:0000256" key="3">
    <source>
        <dbReference type="ARBA" id="ARBA00022692"/>
    </source>
</evidence>
<keyword evidence="3 9" id="KW-0812">Transmembrane</keyword>
<evidence type="ECO:0000256" key="8">
    <source>
        <dbReference type="ARBA" id="ARBA00038388"/>
    </source>
</evidence>
<evidence type="ECO:0000313" key="11">
    <source>
        <dbReference type="EMBL" id="TCV91747.1"/>
    </source>
</evidence>
<dbReference type="PROSITE" id="PS00211">
    <property type="entry name" value="ABC_TRANSPORTER_1"/>
    <property type="match status" value="1"/>
</dbReference>
<keyword evidence="12" id="KW-1185">Reference proteome</keyword>
<evidence type="ECO:0000313" key="12">
    <source>
        <dbReference type="Proteomes" id="UP000295515"/>
    </source>
</evidence>
<dbReference type="EMBL" id="SMCQ01000029">
    <property type="protein sequence ID" value="TCV91747.1"/>
    <property type="molecule type" value="Genomic_DNA"/>
</dbReference>
<organism evidence="11 12">
    <name type="scientific">Longibaculum muris</name>
    <dbReference type="NCBI Taxonomy" id="1796628"/>
    <lineage>
        <taxon>Bacteria</taxon>
        <taxon>Bacillati</taxon>
        <taxon>Bacillota</taxon>
        <taxon>Erysipelotrichia</taxon>
        <taxon>Erysipelotrichales</taxon>
        <taxon>Coprobacillaceae</taxon>
        <taxon>Longibaculum</taxon>
    </lineage>
</organism>